<protein>
    <submittedName>
        <fullName evidence="3">TolC family protein</fullName>
    </submittedName>
</protein>
<name>A0A9D9H4G0_9FIRM</name>
<feature type="coiled-coil region" evidence="1">
    <location>
        <begin position="167"/>
        <end position="201"/>
    </location>
</feature>
<accession>A0A9D9H4G0</accession>
<dbReference type="InterPro" id="IPR010131">
    <property type="entry name" value="MdtP/NodT-like"/>
</dbReference>
<dbReference type="PANTHER" id="PTHR30203">
    <property type="entry name" value="OUTER MEMBRANE CATION EFFLUX PROTEIN"/>
    <property type="match status" value="1"/>
</dbReference>
<dbReference type="Gene3D" id="1.20.1600.10">
    <property type="entry name" value="Outer membrane efflux proteins (OEP)"/>
    <property type="match status" value="2"/>
</dbReference>
<dbReference type="SUPFAM" id="SSF56954">
    <property type="entry name" value="Outer membrane efflux proteins (OEP)"/>
    <property type="match status" value="1"/>
</dbReference>
<feature type="chain" id="PRO_5039331249" evidence="2">
    <location>
        <begin position="28"/>
        <end position="372"/>
    </location>
</feature>
<dbReference type="AlphaFoldDB" id="A0A9D9H4G0"/>
<dbReference type="EMBL" id="JADIMX010000078">
    <property type="protein sequence ID" value="MBO8434468.1"/>
    <property type="molecule type" value="Genomic_DNA"/>
</dbReference>
<feature type="signal peptide" evidence="2">
    <location>
        <begin position="1"/>
        <end position="27"/>
    </location>
</feature>
<dbReference type="Proteomes" id="UP000823611">
    <property type="component" value="Unassembled WGS sequence"/>
</dbReference>
<proteinExistence type="predicted"/>
<feature type="coiled-coil region" evidence="1">
    <location>
        <begin position="299"/>
        <end position="326"/>
    </location>
</feature>
<comment type="caution">
    <text evidence="3">The sequence shown here is derived from an EMBL/GenBank/DDBJ whole genome shotgun (WGS) entry which is preliminary data.</text>
</comment>
<evidence type="ECO:0000256" key="2">
    <source>
        <dbReference type="SAM" id="SignalP"/>
    </source>
</evidence>
<reference evidence="3" key="2">
    <citation type="journal article" date="2021" name="PeerJ">
        <title>Extensive microbial diversity within the chicken gut microbiome revealed by metagenomics and culture.</title>
        <authorList>
            <person name="Gilroy R."/>
            <person name="Ravi A."/>
            <person name="Getino M."/>
            <person name="Pursley I."/>
            <person name="Horton D.L."/>
            <person name="Alikhan N.F."/>
            <person name="Baker D."/>
            <person name="Gharbi K."/>
            <person name="Hall N."/>
            <person name="Watson M."/>
            <person name="Adriaenssens E.M."/>
            <person name="Foster-Nyarko E."/>
            <person name="Jarju S."/>
            <person name="Secka A."/>
            <person name="Antonio M."/>
            <person name="Oren A."/>
            <person name="Chaudhuri R.R."/>
            <person name="La Ragione R."/>
            <person name="Hildebrand F."/>
            <person name="Pallen M.J."/>
        </authorList>
    </citation>
    <scope>NUCLEOTIDE SEQUENCE</scope>
    <source>
        <strain evidence="3">F6-4510</strain>
    </source>
</reference>
<gene>
    <name evidence="3" type="ORF">IAC55_03995</name>
</gene>
<sequence>MKRGFFNLKGIVSCLVVAGLMTSTVFGAESKGGEVRVITYEEAIDLATKENSSLKEIADTLDYINDTKELMFSGTNYPMLPDDGSNYLVTAARFQRLSAVNSLTTQQKNLRLTKEVTDLSIKAGVKGEMTTITTFENNYDLAKEGLDLAVQQLSQKSTMYRLGMISKVDYDKAVKDVESQREQLKQLEMTIEQEYNSLRKLLGLNEDEKIQIEYNVEYEPVETVTDMASFVNTKVKTDLALRIEEENVKSASFGLNLFVDTGNGTDYDRQELDVKSAERKYKNNVLAKENSIINAYIGLQNTETERKVLENNLAQAKADLETARINYEVGNITKLQYDSANMAVKQAEFAIEQNTLTHDINKFMLDNTCLLQ</sequence>
<organism evidence="3 4">
    <name type="scientific">Candidatus Fimicola merdigallinarum</name>
    <dbReference type="NCBI Taxonomy" id="2840819"/>
    <lineage>
        <taxon>Bacteria</taxon>
        <taxon>Bacillati</taxon>
        <taxon>Bacillota</taxon>
        <taxon>Clostridia</taxon>
        <taxon>Lachnospirales</taxon>
        <taxon>Lachnospiraceae</taxon>
        <taxon>Lachnospiraceae incertae sedis</taxon>
        <taxon>Candidatus Fimicola</taxon>
    </lineage>
</organism>
<keyword evidence="2" id="KW-0732">Signal</keyword>
<evidence type="ECO:0000313" key="4">
    <source>
        <dbReference type="Proteomes" id="UP000823611"/>
    </source>
</evidence>
<evidence type="ECO:0000256" key="1">
    <source>
        <dbReference type="SAM" id="Coils"/>
    </source>
</evidence>
<evidence type="ECO:0000313" key="3">
    <source>
        <dbReference type="EMBL" id="MBO8434468.1"/>
    </source>
</evidence>
<dbReference type="GO" id="GO:0015562">
    <property type="term" value="F:efflux transmembrane transporter activity"/>
    <property type="evidence" value="ECO:0007669"/>
    <property type="project" value="InterPro"/>
</dbReference>
<reference evidence="3" key="1">
    <citation type="submission" date="2020-10" db="EMBL/GenBank/DDBJ databases">
        <authorList>
            <person name="Gilroy R."/>
        </authorList>
    </citation>
    <scope>NUCLEOTIDE SEQUENCE</scope>
    <source>
        <strain evidence="3">F6-4510</strain>
    </source>
</reference>
<keyword evidence="1" id="KW-0175">Coiled coil</keyword>